<evidence type="ECO:0000256" key="1">
    <source>
        <dbReference type="SAM" id="MobiDB-lite"/>
    </source>
</evidence>
<dbReference type="EMBL" id="MU004348">
    <property type="protein sequence ID" value="KAF2655506.1"/>
    <property type="molecule type" value="Genomic_DNA"/>
</dbReference>
<organism evidence="2 3">
    <name type="scientific">Lophiostoma macrostomum CBS 122681</name>
    <dbReference type="NCBI Taxonomy" id="1314788"/>
    <lineage>
        <taxon>Eukaryota</taxon>
        <taxon>Fungi</taxon>
        <taxon>Dikarya</taxon>
        <taxon>Ascomycota</taxon>
        <taxon>Pezizomycotina</taxon>
        <taxon>Dothideomycetes</taxon>
        <taxon>Pleosporomycetidae</taxon>
        <taxon>Pleosporales</taxon>
        <taxon>Lophiostomataceae</taxon>
        <taxon>Lophiostoma</taxon>
    </lineage>
</organism>
<feature type="compositionally biased region" description="Polar residues" evidence="1">
    <location>
        <begin position="152"/>
        <end position="181"/>
    </location>
</feature>
<feature type="region of interest" description="Disordered" evidence="1">
    <location>
        <begin position="324"/>
        <end position="348"/>
    </location>
</feature>
<proteinExistence type="predicted"/>
<dbReference type="AlphaFoldDB" id="A0A6A6T6N4"/>
<gene>
    <name evidence="2" type="ORF">K491DRAFT_747023</name>
</gene>
<evidence type="ECO:0000313" key="2">
    <source>
        <dbReference type="EMBL" id="KAF2655506.1"/>
    </source>
</evidence>
<accession>A0A6A6T6N4</accession>
<protein>
    <submittedName>
        <fullName evidence="2">Uncharacterized protein</fullName>
    </submittedName>
</protein>
<keyword evidence="3" id="KW-1185">Reference proteome</keyword>
<sequence length="348" mass="38081">MDYSPLSENQSTDKIPEVESDTCSTQCERCLQASGQMSLVRSGRVLPFHAEPWNGNINVSPKGSSVWGVPDGLDKLGSSHPRQERPKCPFETQHLSFRGTDCALLHAITHMRSRLNFKVQDSRRQHRPLASRQSSIAILSSPYPFNDHSTDTTRQMSEPMAQNLSGQAPDEPTSTPSSAEQSRCDSPLQQQKAVDSKVKHDTATVAEDHAGGGIAPRVTSDGYPAIDSEPSIPFPNYKQRVRISRSRVVGNIDEQTTPSASHLTTPFTNPRIKYPRFILMADGTVKTIHEQGSLSLSGGGIPTLAYPRMFLTASGVLETFYQDNPTSASSSNNRPRTTSANRSRSSSV</sequence>
<evidence type="ECO:0000313" key="3">
    <source>
        <dbReference type="Proteomes" id="UP000799324"/>
    </source>
</evidence>
<reference evidence="2" key="1">
    <citation type="journal article" date="2020" name="Stud. Mycol.">
        <title>101 Dothideomycetes genomes: a test case for predicting lifestyles and emergence of pathogens.</title>
        <authorList>
            <person name="Haridas S."/>
            <person name="Albert R."/>
            <person name="Binder M."/>
            <person name="Bloem J."/>
            <person name="Labutti K."/>
            <person name="Salamov A."/>
            <person name="Andreopoulos B."/>
            <person name="Baker S."/>
            <person name="Barry K."/>
            <person name="Bills G."/>
            <person name="Bluhm B."/>
            <person name="Cannon C."/>
            <person name="Castanera R."/>
            <person name="Culley D."/>
            <person name="Daum C."/>
            <person name="Ezra D."/>
            <person name="Gonzalez J."/>
            <person name="Henrissat B."/>
            <person name="Kuo A."/>
            <person name="Liang C."/>
            <person name="Lipzen A."/>
            <person name="Lutzoni F."/>
            <person name="Magnuson J."/>
            <person name="Mondo S."/>
            <person name="Nolan M."/>
            <person name="Ohm R."/>
            <person name="Pangilinan J."/>
            <person name="Park H.-J."/>
            <person name="Ramirez L."/>
            <person name="Alfaro M."/>
            <person name="Sun H."/>
            <person name="Tritt A."/>
            <person name="Yoshinaga Y."/>
            <person name="Zwiers L.-H."/>
            <person name="Turgeon B."/>
            <person name="Goodwin S."/>
            <person name="Spatafora J."/>
            <person name="Crous P."/>
            <person name="Grigoriev I."/>
        </authorList>
    </citation>
    <scope>NUCLEOTIDE SEQUENCE</scope>
    <source>
        <strain evidence="2">CBS 122681</strain>
    </source>
</reference>
<name>A0A6A6T6N4_9PLEO</name>
<dbReference type="Proteomes" id="UP000799324">
    <property type="component" value="Unassembled WGS sequence"/>
</dbReference>
<feature type="region of interest" description="Disordered" evidence="1">
    <location>
        <begin position="119"/>
        <end position="198"/>
    </location>
</feature>